<accession>A0A158AST2</accession>
<organism evidence="2 3">
    <name type="scientific">Caballeronia hypogeia</name>
    <dbReference type="NCBI Taxonomy" id="1777140"/>
    <lineage>
        <taxon>Bacteria</taxon>
        <taxon>Pseudomonadati</taxon>
        <taxon>Pseudomonadota</taxon>
        <taxon>Betaproteobacteria</taxon>
        <taxon>Burkholderiales</taxon>
        <taxon>Burkholderiaceae</taxon>
        <taxon>Caballeronia</taxon>
    </lineage>
</organism>
<comment type="caution">
    <text evidence="2">The sequence shown here is derived from an EMBL/GenBank/DDBJ whole genome shotgun (WGS) entry which is preliminary data.</text>
</comment>
<gene>
    <name evidence="2" type="ORF">AWB79_02731</name>
</gene>
<keyword evidence="1" id="KW-1133">Transmembrane helix</keyword>
<keyword evidence="3" id="KW-1185">Reference proteome</keyword>
<proteinExistence type="predicted"/>
<dbReference type="Proteomes" id="UP000054851">
    <property type="component" value="Unassembled WGS sequence"/>
</dbReference>
<keyword evidence="1" id="KW-0472">Membrane</keyword>
<sequence>MKLSHIITVAILCASAVSSIAGVGLVARQFTIERTAVQVVVNTAVVERMQGVSDAVGYLSAADQQALLQKYGFSDRDAFDEALRDRRRELGEAQQVRADTLRANDKRLAGLLAACAFAGIAALMGAIATYDIAATRKQRVAAVTP</sequence>
<dbReference type="OrthoDB" id="9131602at2"/>
<name>A0A158AST2_9BURK</name>
<feature type="transmembrane region" description="Helical" evidence="1">
    <location>
        <begin position="108"/>
        <end position="130"/>
    </location>
</feature>
<dbReference type="AlphaFoldDB" id="A0A158AST2"/>
<evidence type="ECO:0000256" key="1">
    <source>
        <dbReference type="SAM" id="Phobius"/>
    </source>
</evidence>
<evidence type="ECO:0000313" key="2">
    <source>
        <dbReference type="EMBL" id="SAK60710.1"/>
    </source>
</evidence>
<dbReference type="RefSeq" id="WP_061167952.1">
    <property type="nucleotide sequence ID" value="NZ_FCOA02000007.1"/>
</dbReference>
<keyword evidence="1" id="KW-0812">Transmembrane</keyword>
<feature type="transmembrane region" description="Helical" evidence="1">
    <location>
        <begin position="6"/>
        <end position="27"/>
    </location>
</feature>
<evidence type="ECO:0000313" key="3">
    <source>
        <dbReference type="Proteomes" id="UP000054851"/>
    </source>
</evidence>
<reference evidence="2" key="1">
    <citation type="submission" date="2016-01" db="EMBL/GenBank/DDBJ databases">
        <authorList>
            <person name="Peeters C."/>
        </authorList>
    </citation>
    <scope>NUCLEOTIDE SEQUENCE</scope>
    <source>
        <strain evidence="2">LMG 29322</strain>
    </source>
</reference>
<protein>
    <submittedName>
        <fullName evidence="2">Uncharacterized protein</fullName>
    </submittedName>
</protein>
<dbReference type="EMBL" id="FCOA02000007">
    <property type="protein sequence ID" value="SAK60710.1"/>
    <property type="molecule type" value="Genomic_DNA"/>
</dbReference>